<protein>
    <submittedName>
        <fullName evidence="1">Uncharacterized protein</fullName>
    </submittedName>
</protein>
<comment type="caution">
    <text evidence="1">The sequence shown here is derived from an EMBL/GenBank/DDBJ whole genome shotgun (WGS) entry which is preliminary data.</text>
</comment>
<name>A0AA38CAU2_TAXCH</name>
<keyword evidence="2" id="KW-1185">Reference proteome</keyword>
<feature type="non-terminal residue" evidence="1">
    <location>
        <position position="1"/>
    </location>
</feature>
<sequence>IEDATSFYSHPSKVTKEEDIHHVKEEEPLQQLFGVMDQPLGSLEAPTAIAK</sequence>
<feature type="non-terminal residue" evidence="1">
    <location>
        <position position="51"/>
    </location>
</feature>
<evidence type="ECO:0000313" key="2">
    <source>
        <dbReference type="Proteomes" id="UP000824469"/>
    </source>
</evidence>
<accession>A0AA38CAU2</accession>
<gene>
    <name evidence="1" type="ORF">KI387_040918</name>
</gene>
<organism evidence="1 2">
    <name type="scientific">Taxus chinensis</name>
    <name type="common">Chinese yew</name>
    <name type="synonym">Taxus wallichiana var. chinensis</name>
    <dbReference type="NCBI Taxonomy" id="29808"/>
    <lineage>
        <taxon>Eukaryota</taxon>
        <taxon>Viridiplantae</taxon>
        <taxon>Streptophyta</taxon>
        <taxon>Embryophyta</taxon>
        <taxon>Tracheophyta</taxon>
        <taxon>Spermatophyta</taxon>
        <taxon>Pinopsida</taxon>
        <taxon>Pinidae</taxon>
        <taxon>Conifers II</taxon>
        <taxon>Cupressales</taxon>
        <taxon>Taxaceae</taxon>
        <taxon>Taxus</taxon>
    </lineage>
</organism>
<reference evidence="1 2" key="1">
    <citation type="journal article" date="2021" name="Nat. Plants">
        <title>The Taxus genome provides insights into paclitaxel biosynthesis.</title>
        <authorList>
            <person name="Xiong X."/>
            <person name="Gou J."/>
            <person name="Liao Q."/>
            <person name="Li Y."/>
            <person name="Zhou Q."/>
            <person name="Bi G."/>
            <person name="Li C."/>
            <person name="Du R."/>
            <person name="Wang X."/>
            <person name="Sun T."/>
            <person name="Guo L."/>
            <person name="Liang H."/>
            <person name="Lu P."/>
            <person name="Wu Y."/>
            <person name="Zhang Z."/>
            <person name="Ro D.K."/>
            <person name="Shang Y."/>
            <person name="Huang S."/>
            <person name="Yan J."/>
        </authorList>
    </citation>
    <scope>NUCLEOTIDE SEQUENCE [LARGE SCALE GENOMIC DNA]</scope>
    <source>
        <strain evidence="1">Ta-2019</strain>
    </source>
</reference>
<dbReference type="AlphaFoldDB" id="A0AA38CAU2"/>
<dbReference type="EMBL" id="JAHRHJ020000625">
    <property type="protein sequence ID" value="KAH9293879.1"/>
    <property type="molecule type" value="Genomic_DNA"/>
</dbReference>
<dbReference type="Proteomes" id="UP000824469">
    <property type="component" value="Unassembled WGS sequence"/>
</dbReference>
<proteinExistence type="predicted"/>
<evidence type="ECO:0000313" key="1">
    <source>
        <dbReference type="EMBL" id="KAH9293879.1"/>
    </source>
</evidence>